<evidence type="ECO:0008006" key="2">
    <source>
        <dbReference type="Google" id="ProtNLM"/>
    </source>
</evidence>
<reference evidence="1" key="1">
    <citation type="journal article" date="2014" name="Front. Microbiol.">
        <title>High frequency of phylogenetically diverse reductive dehalogenase-homologous genes in deep subseafloor sedimentary metagenomes.</title>
        <authorList>
            <person name="Kawai M."/>
            <person name="Futagami T."/>
            <person name="Toyoda A."/>
            <person name="Takaki Y."/>
            <person name="Nishi S."/>
            <person name="Hori S."/>
            <person name="Arai W."/>
            <person name="Tsubouchi T."/>
            <person name="Morono Y."/>
            <person name="Uchiyama I."/>
            <person name="Ito T."/>
            <person name="Fujiyama A."/>
            <person name="Inagaki F."/>
            <person name="Takami H."/>
        </authorList>
    </citation>
    <scope>NUCLEOTIDE SEQUENCE</scope>
    <source>
        <strain evidence="1">Expedition CK06-06</strain>
    </source>
</reference>
<protein>
    <recommendedName>
        <fullName evidence="2">Glycosyl transferase family 28 C-terminal domain-containing protein</fullName>
    </recommendedName>
</protein>
<name>X0VSN4_9ZZZZ</name>
<organism evidence="1">
    <name type="scientific">marine sediment metagenome</name>
    <dbReference type="NCBI Taxonomy" id="412755"/>
    <lineage>
        <taxon>unclassified sequences</taxon>
        <taxon>metagenomes</taxon>
        <taxon>ecological metagenomes</taxon>
    </lineage>
</organism>
<accession>X0VSN4</accession>
<sequence>ASKRNDRRVLIYSHDSFGLGHLRRCREIAHALVEADKKLSVLILSGSPIIGSFDFRARVDFVRVPGVIKLRNGDYTSLKLYIDVEQTLAMRASIIEHTAKIYDPNLFIVDKEPLGLRGEVETTLKLMKKRGTPCILGLRDIMDEPGLLAPEWERKHAVPAVKRYYDDIWVYGLPQICDPLKGIGLPASTRKRMTYTGYLNRTLPQAASHPHLEKISGPYLLVTVGGGGDGEEIVDWVLRAYEADPDLPIPRLSCSAPL</sequence>
<feature type="non-terminal residue" evidence="1">
    <location>
        <position position="1"/>
    </location>
</feature>
<dbReference type="EMBL" id="BARS01031713">
    <property type="protein sequence ID" value="GAG21250.1"/>
    <property type="molecule type" value="Genomic_DNA"/>
</dbReference>
<proteinExistence type="predicted"/>
<evidence type="ECO:0000313" key="1">
    <source>
        <dbReference type="EMBL" id="GAG21250.1"/>
    </source>
</evidence>
<gene>
    <name evidence="1" type="ORF">S01H1_49314</name>
</gene>
<dbReference type="AlphaFoldDB" id="X0VSN4"/>
<comment type="caution">
    <text evidence="1">The sequence shown here is derived from an EMBL/GenBank/DDBJ whole genome shotgun (WGS) entry which is preliminary data.</text>
</comment>